<protein>
    <recommendedName>
        <fullName evidence="4">Secreted protein</fullName>
    </recommendedName>
</protein>
<keyword evidence="1" id="KW-0732">Signal</keyword>
<name>V6S908_9FLAO</name>
<dbReference type="STRING" id="1107311.Q767_06945"/>
<sequence length="85" mass="9470">MKKYALLLGALGVVLIAFAFTTNTKQNDQGDKITICHFPAGNKTNGHEITISKKEWPTHQSHHGDYEKTPYGSRGCPCLEEQQPQ</sequence>
<evidence type="ECO:0000313" key="2">
    <source>
        <dbReference type="EMBL" id="KGO95996.1"/>
    </source>
</evidence>
<feature type="chain" id="PRO_5004750674" description="Secreted protein" evidence="1">
    <location>
        <begin position="20"/>
        <end position="85"/>
    </location>
</feature>
<reference evidence="3" key="1">
    <citation type="submission" date="2013-09" db="EMBL/GenBank/DDBJ databases">
        <authorList>
            <person name="Zeng Z."/>
            <person name="Chen C."/>
        </authorList>
    </citation>
    <scope>NUCLEOTIDE SEQUENCE [LARGE SCALE GENOMIC DNA]</scope>
    <source>
        <strain evidence="3">DK69</strain>
    </source>
</reference>
<evidence type="ECO:0000256" key="1">
    <source>
        <dbReference type="SAM" id="SignalP"/>
    </source>
</evidence>
<proteinExistence type="predicted"/>
<gene>
    <name evidence="2" type="ORF">Q767_06945</name>
</gene>
<feature type="signal peptide" evidence="1">
    <location>
        <begin position="1"/>
        <end position="19"/>
    </location>
</feature>
<reference evidence="2 3" key="2">
    <citation type="journal article" date="2015" name="Stand. Genomic Sci.">
        <title>High quality draft genomic sequence of Flavobacterium enshiense DK69(T) and comparison among Flavobacterium genomes.</title>
        <authorList>
            <person name="Zeng Z."/>
            <person name="Chen C."/>
            <person name="Du H."/>
            <person name="Wang G."/>
            <person name="Li M."/>
        </authorList>
    </citation>
    <scope>NUCLEOTIDE SEQUENCE [LARGE SCALE GENOMIC DNA]</scope>
    <source>
        <strain evidence="2 3">DK69</strain>
    </source>
</reference>
<dbReference type="EMBL" id="JRLZ01000005">
    <property type="protein sequence ID" value="KGO95996.1"/>
    <property type="molecule type" value="Genomic_DNA"/>
</dbReference>
<dbReference type="OrthoDB" id="1121493at2"/>
<dbReference type="eggNOG" id="ENOG5030ZFA">
    <property type="taxonomic scope" value="Bacteria"/>
</dbReference>
<accession>V6S908</accession>
<dbReference type="AlphaFoldDB" id="V6S908"/>
<dbReference type="RefSeq" id="WP_023573302.1">
    <property type="nucleotide sequence ID" value="NZ_AVCS01000009.1"/>
</dbReference>
<evidence type="ECO:0008006" key="4">
    <source>
        <dbReference type="Google" id="ProtNLM"/>
    </source>
</evidence>
<dbReference type="Proteomes" id="UP000030149">
    <property type="component" value="Unassembled WGS sequence"/>
</dbReference>
<comment type="caution">
    <text evidence="2">The sequence shown here is derived from an EMBL/GenBank/DDBJ whole genome shotgun (WGS) entry which is preliminary data.</text>
</comment>
<dbReference type="PATRIC" id="fig|1107311.3.peg.1267"/>
<keyword evidence="3" id="KW-1185">Reference proteome</keyword>
<evidence type="ECO:0000313" key="3">
    <source>
        <dbReference type="Proteomes" id="UP000030149"/>
    </source>
</evidence>
<organism evidence="2 3">
    <name type="scientific">Flavobacterium enshiense DK69</name>
    <dbReference type="NCBI Taxonomy" id="1107311"/>
    <lineage>
        <taxon>Bacteria</taxon>
        <taxon>Pseudomonadati</taxon>
        <taxon>Bacteroidota</taxon>
        <taxon>Flavobacteriia</taxon>
        <taxon>Flavobacteriales</taxon>
        <taxon>Flavobacteriaceae</taxon>
        <taxon>Flavobacterium</taxon>
    </lineage>
</organism>